<reference evidence="3 4" key="1">
    <citation type="journal article" date="2023" name="Microbiol. Spectr.">
        <title>Symbiosis of Carpenter Bees with Uncharacterized Lactic Acid Bacteria Showing NAD Auxotrophy.</title>
        <authorList>
            <person name="Kawasaki S."/>
            <person name="Ozawa K."/>
            <person name="Mori T."/>
            <person name="Yamamoto A."/>
            <person name="Ito M."/>
            <person name="Ohkuma M."/>
            <person name="Sakamoto M."/>
            <person name="Matsutani M."/>
        </authorList>
    </citation>
    <scope>NUCLEOTIDE SEQUENCE [LARGE SCALE GENOMIC DNA]</scope>
    <source>
        <strain evidence="3 4">KimC2</strain>
    </source>
</reference>
<dbReference type="EMBL" id="AP026801">
    <property type="protein sequence ID" value="BDR57339.1"/>
    <property type="molecule type" value="Genomic_DNA"/>
</dbReference>
<name>A0AAU9D0Y2_9LACO</name>
<protein>
    <recommendedName>
        <fullName evidence="2">Cyclophilin-like domain-containing protein</fullName>
    </recommendedName>
</protein>
<feature type="domain" description="Cyclophilin-like" evidence="2">
    <location>
        <begin position="41"/>
        <end position="155"/>
    </location>
</feature>
<evidence type="ECO:0000259" key="2">
    <source>
        <dbReference type="Pfam" id="PF18050"/>
    </source>
</evidence>
<evidence type="ECO:0000256" key="1">
    <source>
        <dbReference type="SAM" id="SignalP"/>
    </source>
</evidence>
<dbReference type="InterPro" id="IPR029000">
    <property type="entry name" value="Cyclophilin-like_dom_sf"/>
</dbReference>
<feature type="chain" id="PRO_5043661552" description="Cyclophilin-like domain-containing protein" evidence="1">
    <location>
        <begin position="28"/>
        <end position="236"/>
    </location>
</feature>
<dbReference type="Gene3D" id="2.40.100.20">
    <property type="match status" value="1"/>
</dbReference>
<proteinExistence type="predicted"/>
<dbReference type="Pfam" id="PF18050">
    <property type="entry name" value="Cyclophil_like2"/>
    <property type="match status" value="1"/>
</dbReference>
<dbReference type="SUPFAM" id="SSF50891">
    <property type="entry name" value="Cyclophilin-like"/>
    <property type="match status" value="1"/>
</dbReference>
<evidence type="ECO:0000313" key="4">
    <source>
        <dbReference type="Proteomes" id="UP001321804"/>
    </source>
</evidence>
<dbReference type="AlphaFoldDB" id="A0AAU9D0Y2"/>
<accession>A0AAU9D0Y2</accession>
<sequence>MKKTIITFFTTILVLLASVPVSQSVNAAAESKEQSTPIVVIIEGHHYHAVLNDSVPAKQLAKRLPLTLKFSAMAQGIDEKISDLEKPLSTNGTPVGADPNPGDIAYWSPQPRLVLYWGDVGYYPGIHLLGKFTETDRAEAIKALRDQNTDFNVQILKDNPSSPVNTVTPLRGEAKIVYKKGYGVNLWKSASTTGGFYPGRKLKHGTRWKVSGKQNGFYRVGKNQWIQGAYASYKSY</sequence>
<feature type="signal peptide" evidence="1">
    <location>
        <begin position="1"/>
        <end position="27"/>
    </location>
</feature>
<dbReference type="RefSeq" id="WP_317696355.1">
    <property type="nucleotide sequence ID" value="NZ_AP026801.1"/>
</dbReference>
<dbReference type="InterPro" id="IPR041183">
    <property type="entry name" value="Cyclophilin-like"/>
</dbReference>
<dbReference type="Proteomes" id="UP001321804">
    <property type="component" value="Chromosome"/>
</dbReference>
<gene>
    <name evidence="3" type="ORF">KIMC2_19010</name>
</gene>
<dbReference type="KEGG" id="xak:KIMC2_19010"/>
<evidence type="ECO:0000313" key="3">
    <source>
        <dbReference type="EMBL" id="BDR57339.1"/>
    </source>
</evidence>
<organism evidence="3 4">
    <name type="scientific">Xylocopilactobacillus apis</name>
    <dbReference type="NCBI Taxonomy" id="2932183"/>
    <lineage>
        <taxon>Bacteria</taxon>
        <taxon>Bacillati</taxon>
        <taxon>Bacillota</taxon>
        <taxon>Bacilli</taxon>
        <taxon>Lactobacillales</taxon>
        <taxon>Lactobacillaceae</taxon>
        <taxon>Xylocopilactobacillus</taxon>
    </lineage>
</organism>
<keyword evidence="1" id="KW-0732">Signal</keyword>
<keyword evidence="4" id="KW-1185">Reference proteome</keyword>